<sequence>MSEIHLLECIVGIFMIVWLLIRYIAVVIRLPTFNVLLPDVLTPFLPFIKQLLSSAYDPVVRLLLYQIHSKLWTMNTRILRRQKMLQANDNCLFYEELTGGCLNISHLQQHITPQILKNKSHLSCREMEKRFALRTPTLFGLKNSNLENYPNFLYLEFNNDGVSLLYPVRRSMGTEMNAYGTMGTEMIWLTQTQNNASGKSVIVTTFANFSMTMSVQLRPNRHIPPNLLSKHTKKFKQSVEMEEYNAQGQKIGQMLRSLSLYNAVLPNAAEAEANSKATKKVAQMGTIIGVYLPCMQNIFGVLFFIRLTWIIGTAGI</sequence>
<dbReference type="InterPro" id="IPR004842">
    <property type="entry name" value="SLC12A_fam"/>
</dbReference>
<dbReference type="GO" id="GO:0055064">
    <property type="term" value="P:chloride ion homeostasis"/>
    <property type="evidence" value="ECO:0007669"/>
    <property type="project" value="TreeGrafter"/>
</dbReference>
<evidence type="ECO:0000256" key="4">
    <source>
        <dbReference type="ARBA" id="ARBA00023136"/>
    </source>
</evidence>
<reference evidence="7" key="1">
    <citation type="submission" date="2022-11" db="UniProtKB">
        <authorList>
            <consortium name="WormBaseParasite"/>
        </authorList>
    </citation>
    <scope>IDENTIFICATION</scope>
</reference>
<dbReference type="GO" id="GO:0015379">
    <property type="term" value="F:potassium:chloride symporter activity"/>
    <property type="evidence" value="ECO:0007669"/>
    <property type="project" value="TreeGrafter"/>
</dbReference>
<protein>
    <submittedName>
        <fullName evidence="7">Uncharacterized protein</fullName>
    </submittedName>
</protein>
<comment type="subcellular location">
    <subcellularLocation>
        <location evidence="1">Membrane</location>
        <topology evidence="1">Multi-pass membrane protein</topology>
    </subcellularLocation>
</comment>
<keyword evidence="6" id="KW-1185">Reference proteome</keyword>
<dbReference type="WBParaSite" id="PEQ_0000967101-mRNA-1">
    <property type="protein sequence ID" value="PEQ_0000967101-mRNA-1"/>
    <property type="gene ID" value="PEQ_0000967101"/>
</dbReference>
<name>A0A914S617_PAREQ</name>
<keyword evidence="4 5" id="KW-0472">Membrane</keyword>
<evidence type="ECO:0000256" key="1">
    <source>
        <dbReference type="ARBA" id="ARBA00004141"/>
    </source>
</evidence>
<proteinExistence type="predicted"/>
<evidence type="ECO:0000256" key="5">
    <source>
        <dbReference type="SAM" id="Phobius"/>
    </source>
</evidence>
<evidence type="ECO:0000256" key="3">
    <source>
        <dbReference type="ARBA" id="ARBA00022989"/>
    </source>
</evidence>
<dbReference type="GO" id="GO:1990573">
    <property type="term" value="P:potassium ion import across plasma membrane"/>
    <property type="evidence" value="ECO:0007669"/>
    <property type="project" value="TreeGrafter"/>
</dbReference>
<dbReference type="PANTHER" id="PTHR11827:SF73">
    <property type="entry name" value="KAZACHOC, ISOFORM G"/>
    <property type="match status" value="1"/>
</dbReference>
<dbReference type="GO" id="GO:0005886">
    <property type="term" value="C:plasma membrane"/>
    <property type="evidence" value="ECO:0007669"/>
    <property type="project" value="TreeGrafter"/>
</dbReference>
<evidence type="ECO:0000313" key="7">
    <source>
        <dbReference type="WBParaSite" id="PEQ_0000967101-mRNA-1"/>
    </source>
</evidence>
<dbReference type="AlphaFoldDB" id="A0A914S617"/>
<evidence type="ECO:0000256" key="2">
    <source>
        <dbReference type="ARBA" id="ARBA00022692"/>
    </source>
</evidence>
<feature type="transmembrane region" description="Helical" evidence="5">
    <location>
        <begin position="7"/>
        <end position="28"/>
    </location>
</feature>
<dbReference type="PANTHER" id="PTHR11827">
    <property type="entry name" value="SOLUTE CARRIER FAMILY 12, CATION COTRANSPORTERS"/>
    <property type="match status" value="1"/>
</dbReference>
<dbReference type="Proteomes" id="UP000887564">
    <property type="component" value="Unplaced"/>
</dbReference>
<evidence type="ECO:0000313" key="6">
    <source>
        <dbReference type="Proteomes" id="UP000887564"/>
    </source>
</evidence>
<accession>A0A914S617</accession>
<keyword evidence="3 5" id="KW-1133">Transmembrane helix</keyword>
<organism evidence="6 7">
    <name type="scientific">Parascaris equorum</name>
    <name type="common">Equine roundworm</name>
    <dbReference type="NCBI Taxonomy" id="6256"/>
    <lineage>
        <taxon>Eukaryota</taxon>
        <taxon>Metazoa</taxon>
        <taxon>Ecdysozoa</taxon>
        <taxon>Nematoda</taxon>
        <taxon>Chromadorea</taxon>
        <taxon>Rhabditida</taxon>
        <taxon>Spirurina</taxon>
        <taxon>Ascaridomorpha</taxon>
        <taxon>Ascaridoidea</taxon>
        <taxon>Ascarididae</taxon>
        <taxon>Parascaris</taxon>
    </lineage>
</organism>
<dbReference type="GO" id="GO:0007268">
    <property type="term" value="P:chemical synaptic transmission"/>
    <property type="evidence" value="ECO:0007669"/>
    <property type="project" value="TreeGrafter"/>
</dbReference>
<dbReference type="GO" id="GO:0006884">
    <property type="term" value="P:cell volume homeostasis"/>
    <property type="evidence" value="ECO:0007669"/>
    <property type="project" value="TreeGrafter"/>
</dbReference>
<keyword evidence="2 5" id="KW-0812">Transmembrane</keyword>
<dbReference type="GO" id="GO:0055075">
    <property type="term" value="P:potassium ion homeostasis"/>
    <property type="evidence" value="ECO:0007669"/>
    <property type="project" value="TreeGrafter"/>
</dbReference>
<dbReference type="GO" id="GO:0045202">
    <property type="term" value="C:synapse"/>
    <property type="evidence" value="ECO:0007669"/>
    <property type="project" value="GOC"/>
</dbReference>